<evidence type="ECO:0000256" key="1">
    <source>
        <dbReference type="ARBA" id="ARBA00023015"/>
    </source>
</evidence>
<dbReference type="PRINTS" id="PR00032">
    <property type="entry name" value="HTHARAC"/>
</dbReference>
<keyword evidence="3" id="KW-0804">Transcription</keyword>
<dbReference type="Gene3D" id="1.10.10.60">
    <property type="entry name" value="Homeodomain-like"/>
    <property type="match status" value="1"/>
</dbReference>
<dbReference type="Proteomes" id="UP001184230">
    <property type="component" value="Unassembled WGS sequence"/>
</dbReference>
<evidence type="ECO:0000256" key="3">
    <source>
        <dbReference type="ARBA" id="ARBA00023163"/>
    </source>
</evidence>
<dbReference type="Pfam" id="PF12625">
    <property type="entry name" value="Arabinose_bd"/>
    <property type="match status" value="1"/>
</dbReference>
<evidence type="ECO:0000256" key="2">
    <source>
        <dbReference type="ARBA" id="ARBA00023125"/>
    </source>
</evidence>
<dbReference type="SMART" id="SM00342">
    <property type="entry name" value="HTH_ARAC"/>
    <property type="match status" value="1"/>
</dbReference>
<dbReference type="InterPro" id="IPR020449">
    <property type="entry name" value="Tscrpt_reg_AraC-type_HTH"/>
</dbReference>
<sequence>MSSSPLKPARRAATPMAFVRAIVLGYERYGKDPSRALAQAQIAPRDLANEQARVTAAQFETLSGYAMQELDDEALGWFSRRLPWGTYGMLCRASLSSPDLGVAIRRWCRHHRLLTEDIGLELKVAGGVATVSIHEHVALGALREFCLVSNLRFLHGYASWVIDSRVSLRAASFPFDPPPHRDAYPLMFGGELHFGAKAASYSFDERYLALPLRRDEQALRTMLRRALPLTVLQYRRDRLLGQRVRELLRARGRQAATAESLAQILNVSARTLHRQLLEEGVSLQQLKDAVRHEQAAEQLRRTERPIKKIALAVGFRNEKSFSRAFRAWAGVTPGAFRRAGATGAGEGLPADGNP</sequence>
<evidence type="ECO:0000259" key="4">
    <source>
        <dbReference type="PROSITE" id="PS01124"/>
    </source>
</evidence>
<organism evidence="5 6">
    <name type="scientific">Variovorax soli</name>
    <dbReference type="NCBI Taxonomy" id="376815"/>
    <lineage>
        <taxon>Bacteria</taxon>
        <taxon>Pseudomonadati</taxon>
        <taxon>Pseudomonadota</taxon>
        <taxon>Betaproteobacteria</taxon>
        <taxon>Burkholderiales</taxon>
        <taxon>Comamonadaceae</taxon>
        <taxon>Variovorax</taxon>
    </lineage>
</organism>
<dbReference type="InterPro" id="IPR009057">
    <property type="entry name" value="Homeodomain-like_sf"/>
</dbReference>
<dbReference type="PANTHER" id="PTHR47894">
    <property type="entry name" value="HTH-TYPE TRANSCRIPTIONAL REGULATOR GADX"/>
    <property type="match status" value="1"/>
</dbReference>
<feature type="domain" description="HTH araC/xylS-type" evidence="4">
    <location>
        <begin position="242"/>
        <end position="339"/>
    </location>
</feature>
<protein>
    <submittedName>
        <fullName evidence="5">AraC-like DNA-binding protein</fullName>
    </submittedName>
</protein>
<comment type="caution">
    <text evidence="5">The sequence shown here is derived from an EMBL/GenBank/DDBJ whole genome shotgun (WGS) entry which is preliminary data.</text>
</comment>
<proteinExistence type="predicted"/>
<evidence type="ECO:0000313" key="6">
    <source>
        <dbReference type="Proteomes" id="UP001184230"/>
    </source>
</evidence>
<dbReference type="InterPro" id="IPR018060">
    <property type="entry name" value="HTH_AraC"/>
</dbReference>
<dbReference type="EMBL" id="JAVDRF010000012">
    <property type="protein sequence ID" value="MDR6538730.1"/>
    <property type="molecule type" value="Genomic_DNA"/>
</dbReference>
<dbReference type="PANTHER" id="PTHR47894:SF1">
    <property type="entry name" value="HTH-TYPE TRANSCRIPTIONAL REGULATOR VQSM"/>
    <property type="match status" value="1"/>
</dbReference>
<dbReference type="Pfam" id="PF12833">
    <property type="entry name" value="HTH_18"/>
    <property type="match status" value="1"/>
</dbReference>
<keyword evidence="1" id="KW-0805">Transcription regulation</keyword>
<dbReference type="PROSITE" id="PS01124">
    <property type="entry name" value="HTH_ARAC_FAMILY_2"/>
    <property type="match status" value="1"/>
</dbReference>
<accession>A0ABU1NJU3</accession>
<dbReference type="RefSeq" id="WP_309905804.1">
    <property type="nucleotide sequence ID" value="NZ_JAVDRF010000012.1"/>
</dbReference>
<name>A0ABU1NJU3_9BURK</name>
<reference evidence="5 6" key="1">
    <citation type="submission" date="2023-07" db="EMBL/GenBank/DDBJ databases">
        <title>Sorghum-associated microbial communities from plants grown in Nebraska, USA.</title>
        <authorList>
            <person name="Schachtman D."/>
        </authorList>
    </citation>
    <scope>NUCLEOTIDE SEQUENCE [LARGE SCALE GENOMIC DNA]</scope>
    <source>
        <strain evidence="5 6">DS1781</strain>
    </source>
</reference>
<evidence type="ECO:0000313" key="5">
    <source>
        <dbReference type="EMBL" id="MDR6538730.1"/>
    </source>
</evidence>
<keyword evidence="2" id="KW-0238">DNA-binding</keyword>
<keyword evidence="6" id="KW-1185">Reference proteome</keyword>
<dbReference type="InterPro" id="IPR032687">
    <property type="entry name" value="AraC-type_N"/>
</dbReference>
<gene>
    <name evidence="5" type="ORF">J2739_004523</name>
</gene>
<dbReference type="SUPFAM" id="SSF46689">
    <property type="entry name" value="Homeodomain-like"/>
    <property type="match status" value="1"/>
</dbReference>